<accession>G5H7R5</accession>
<name>G5H7R5_9BACT</name>
<keyword evidence="5" id="KW-1185">Reference proteome</keyword>
<dbReference type="Gene3D" id="2.40.50.100">
    <property type="match status" value="1"/>
</dbReference>
<feature type="coiled-coil region" evidence="3">
    <location>
        <begin position="148"/>
        <end position="175"/>
    </location>
</feature>
<protein>
    <recommendedName>
        <fullName evidence="6">RND efflux pump membrane fusion protein barrel-sandwich domain-containing protein</fullName>
    </recommendedName>
</protein>
<evidence type="ECO:0000313" key="4">
    <source>
        <dbReference type="EMBL" id="EHB92514.1"/>
    </source>
</evidence>
<dbReference type="Proteomes" id="UP000006008">
    <property type="component" value="Unassembled WGS sequence"/>
</dbReference>
<evidence type="ECO:0008006" key="6">
    <source>
        <dbReference type="Google" id="ProtNLM"/>
    </source>
</evidence>
<dbReference type="GeneID" id="92816269"/>
<comment type="subcellular location">
    <subcellularLocation>
        <location evidence="1">Cell envelope</location>
    </subcellularLocation>
</comment>
<dbReference type="STRING" id="742725.HMPREF9450_00718"/>
<dbReference type="RefSeq" id="WP_009133524.1">
    <property type="nucleotide sequence ID" value="NZ_CP102250.1"/>
</dbReference>
<dbReference type="eggNOG" id="COG0845">
    <property type="taxonomic scope" value="Bacteria"/>
</dbReference>
<dbReference type="EMBL" id="ADLD01000009">
    <property type="protein sequence ID" value="EHB92514.1"/>
    <property type="molecule type" value="Genomic_DNA"/>
</dbReference>
<proteinExistence type="predicted"/>
<dbReference type="PATRIC" id="fig|742725.3.peg.768"/>
<dbReference type="GO" id="GO:0030313">
    <property type="term" value="C:cell envelope"/>
    <property type="evidence" value="ECO:0007669"/>
    <property type="project" value="UniProtKB-SubCell"/>
</dbReference>
<dbReference type="HOGENOM" id="CLU_018816_16_0_10"/>
<gene>
    <name evidence="4" type="ORF">HMPREF9450_00718</name>
</gene>
<evidence type="ECO:0000256" key="2">
    <source>
        <dbReference type="ARBA" id="ARBA00023054"/>
    </source>
</evidence>
<dbReference type="PANTHER" id="PTHR32347:SF14">
    <property type="entry name" value="EFFLUX SYSTEM COMPONENT YKNX-RELATED"/>
    <property type="match status" value="1"/>
</dbReference>
<evidence type="ECO:0000313" key="5">
    <source>
        <dbReference type="Proteomes" id="UP000006008"/>
    </source>
</evidence>
<reference evidence="4 5" key="1">
    <citation type="submission" date="2011-08" db="EMBL/GenBank/DDBJ databases">
        <title>The Genome Sequence of Alistipes indistinctus YIT 12060.</title>
        <authorList>
            <consortium name="The Broad Institute Genome Sequencing Platform"/>
            <person name="Earl A."/>
            <person name="Ward D."/>
            <person name="Feldgarden M."/>
            <person name="Gevers D."/>
            <person name="Morotomi M."/>
            <person name="Young S.K."/>
            <person name="Zeng Q."/>
            <person name="Gargeya S."/>
            <person name="Fitzgerald M."/>
            <person name="Haas B."/>
            <person name="Abouelleil A."/>
            <person name="Alvarado L."/>
            <person name="Arachchi H.M."/>
            <person name="Berlin A."/>
            <person name="Brown A."/>
            <person name="Chapman S.B."/>
            <person name="Chen Z."/>
            <person name="Dunbar C."/>
            <person name="Freedman E."/>
            <person name="Gearin G."/>
            <person name="Gellesch M."/>
            <person name="Goldberg J."/>
            <person name="Griggs A."/>
            <person name="Gujja S."/>
            <person name="Heiman D."/>
            <person name="Howarth C."/>
            <person name="Larson L."/>
            <person name="Lui A."/>
            <person name="MacDonald P.J.P."/>
            <person name="Montmayeur A."/>
            <person name="Murphy C."/>
            <person name="Neiman D."/>
            <person name="Pearson M."/>
            <person name="Priest M."/>
            <person name="Roberts A."/>
            <person name="Saif S."/>
            <person name="Shea T."/>
            <person name="Shenoy N."/>
            <person name="Sisk P."/>
            <person name="Stolte C."/>
            <person name="Sykes S."/>
            <person name="Wortman J."/>
            <person name="Nusbaum C."/>
            <person name="Birren B."/>
        </authorList>
    </citation>
    <scope>NUCLEOTIDE SEQUENCE [LARGE SCALE GENOMIC DNA]</scope>
    <source>
        <strain evidence="4 5">YIT 12060</strain>
    </source>
</reference>
<sequence length="388" mass="43360">MLLFLLLPRWLEGKIPIENMPIGTVDKGPIEISIAATGKLVPLSEEIIVSPVGSRILEVYKNPGDTVHEGEPLLKLDLASVETEYRQKIDEKEMMKSKEIQAVITLENALAALRMDQQVKEMQMKQLWSDLQGEKYLDSIGASTPDKVRRAELNYAEAKLNLEQLEQKIINEQKNMTAGIRAQQLELSMFDKTLEEKARQLKNAQILAPQTATLTFIQNQIGMQVSAGDQLAIVSDLSRYKVECEIADGHRDKLSPGNRAVIIAGKANLPGTIYSITPSITDGVITFIVVPEDSSNPNLRSGLKTDVYVLYGSRTEVMRIPVFTQLKYYGPGTYEIWVVDGSRAVKRKVKLGESGFDYIEVADGLSPGEKIIMSDMERYKNKTELRTK</sequence>
<keyword evidence="2 3" id="KW-0175">Coiled coil</keyword>
<organism evidence="4 5">
    <name type="scientific">Alistipes indistinctus YIT 12060</name>
    <dbReference type="NCBI Taxonomy" id="742725"/>
    <lineage>
        <taxon>Bacteria</taxon>
        <taxon>Pseudomonadati</taxon>
        <taxon>Bacteroidota</taxon>
        <taxon>Bacteroidia</taxon>
        <taxon>Bacteroidales</taxon>
        <taxon>Rikenellaceae</taxon>
        <taxon>Alistipes</taxon>
    </lineage>
</organism>
<evidence type="ECO:0000256" key="3">
    <source>
        <dbReference type="SAM" id="Coils"/>
    </source>
</evidence>
<dbReference type="PANTHER" id="PTHR32347">
    <property type="entry name" value="EFFLUX SYSTEM COMPONENT YKNX-RELATED"/>
    <property type="match status" value="1"/>
</dbReference>
<dbReference type="InterPro" id="IPR050465">
    <property type="entry name" value="UPF0194_transport"/>
</dbReference>
<evidence type="ECO:0000256" key="1">
    <source>
        <dbReference type="ARBA" id="ARBA00004196"/>
    </source>
</evidence>
<dbReference type="AlphaFoldDB" id="G5H7R5"/>
<comment type="caution">
    <text evidence="4">The sequence shown here is derived from an EMBL/GenBank/DDBJ whole genome shotgun (WGS) entry which is preliminary data.</text>
</comment>
<dbReference type="Gene3D" id="2.40.420.20">
    <property type="match status" value="1"/>
</dbReference>